<evidence type="ECO:0000256" key="3">
    <source>
        <dbReference type="ARBA" id="ARBA00022692"/>
    </source>
</evidence>
<dbReference type="PROSITE" id="PS50850">
    <property type="entry name" value="MFS"/>
    <property type="match status" value="1"/>
</dbReference>
<name>A0A484AVT2_DRONA</name>
<feature type="transmembrane region" description="Helical" evidence="7">
    <location>
        <begin position="120"/>
        <end position="143"/>
    </location>
</feature>
<evidence type="ECO:0000259" key="8">
    <source>
        <dbReference type="PROSITE" id="PS50850"/>
    </source>
</evidence>
<dbReference type="GO" id="GO:0016020">
    <property type="term" value="C:membrane"/>
    <property type="evidence" value="ECO:0007669"/>
    <property type="project" value="UniProtKB-SubCell"/>
</dbReference>
<keyword evidence="6 7" id="KW-0472">Membrane</keyword>
<dbReference type="GO" id="GO:0015293">
    <property type="term" value="F:symporter activity"/>
    <property type="evidence" value="ECO:0007669"/>
    <property type="project" value="UniProtKB-KW"/>
</dbReference>
<dbReference type="InterPro" id="IPR050382">
    <property type="entry name" value="MFS_Na/Anion_cotransporter"/>
</dbReference>
<dbReference type="SUPFAM" id="SSF103473">
    <property type="entry name" value="MFS general substrate transporter"/>
    <property type="match status" value="1"/>
</dbReference>
<protein>
    <recommendedName>
        <fullName evidence="8">Major facilitator superfamily (MFS) profile domain-containing protein</fullName>
    </recommendedName>
</protein>
<feature type="transmembrane region" description="Helical" evidence="7">
    <location>
        <begin position="318"/>
        <end position="336"/>
    </location>
</feature>
<dbReference type="Proteomes" id="UP000295192">
    <property type="component" value="Unassembled WGS sequence"/>
</dbReference>
<dbReference type="InterPro" id="IPR036259">
    <property type="entry name" value="MFS_trans_sf"/>
</dbReference>
<dbReference type="FunFam" id="1.20.1250.20:FF:000423">
    <property type="entry name" value="Putative inorganic phosphate cotransporter-like Protein"/>
    <property type="match status" value="1"/>
</dbReference>
<dbReference type="Pfam" id="PF07690">
    <property type="entry name" value="MFS_1"/>
    <property type="match status" value="1"/>
</dbReference>
<keyword evidence="2" id="KW-0813">Transport</keyword>
<dbReference type="OMA" id="FWIWGTA"/>
<dbReference type="EMBL" id="LSRL02000846">
    <property type="protein sequence ID" value="TDG39721.1"/>
    <property type="molecule type" value="Genomic_DNA"/>
</dbReference>
<evidence type="ECO:0000256" key="7">
    <source>
        <dbReference type="SAM" id="Phobius"/>
    </source>
</evidence>
<accession>A0A484AVT2</accession>
<comment type="subcellular location">
    <subcellularLocation>
        <location evidence="1">Membrane</location>
        <topology evidence="1">Multi-pass membrane protein</topology>
    </subcellularLocation>
</comment>
<feature type="transmembrane region" description="Helical" evidence="7">
    <location>
        <begin position="348"/>
        <end position="367"/>
    </location>
</feature>
<evidence type="ECO:0000256" key="2">
    <source>
        <dbReference type="ARBA" id="ARBA00022448"/>
    </source>
</evidence>
<organism evidence="9 10">
    <name type="scientific">Drosophila navojoa</name>
    <name type="common">Fruit fly</name>
    <dbReference type="NCBI Taxonomy" id="7232"/>
    <lineage>
        <taxon>Eukaryota</taxon>
        <taxon>Metazoa</taxon>
        <taxon>Ecdysozoa</taxon>
        <taxon>Arthropoda</taxon>
        <taxon>Hexapoda</taxon>
        <taxon>Insecta</taxon>
        <taxon>Pterygota</taxon>
        <taxon>Neoptera</taxon>
        <taxon>Endopterygota</taxon>
        <taxon>Diptera</taxon>
        <taxon>Brachycera</taxon>
        <taxon>Muscomorpha</taxon>
        <taxon>Ephydroidea</taxon>
        <taxon>Drosophilidae</taxon>
        <taxon>Drosophila</taxon>
    </lineage>
</organism>
<feature type="domain" description="Major facilitator superfamily (MFS) profile" evidence="8">
    <location>
        <begin position="25"/>
        <end position="465"/>
    </location>
</feature>
<feature type="transmembrane region" description="Helical" evidence="7">
    <location>
        <begin position="439"/>
        <end position="460"/>
    </location>
</feature>
<dbReference type="GO" id="GO:0006820">
    <property type="term" value="P:monoatomic anion transport"/>
    <property type="evidence" value="ECO:0007669"/>
    <property type="project" value="TreeGrafter"/>
</dbReference>
<feature type="transmembrane region" description="Helical" evidence="7">
    <location>
        <begin position="404"/>
        <end position="427"/>
    </location>
</feature>
<feature type="transmembrane region" description="Helical" evidence="7">
    <location>
        <begin position="149"/>
        <end position="170"/>
    </location>
</feature>
<feature type="transmembrane region" description="Helical" evidence="7">
    <location>
        <begin position="212"/>
        <end position="236"/>
    </location>
</feature>
<keyword evidence="5 7" id="KW-1133">Transmembrane helix</keyword>
<dbReference type="PANTHER" id="PTHR11662">
    <property type="entry name" value="SOLUTE CARRIER FAMILY 17"/>
    <property type="match status" value="1"/>
</dbReference>
<dbReference type="PANTHER" id="PTHR11662:SF415">
    <property type="entry name" value="AT30085P-RELATED"/>
    <property type="match status" value="1"/>
</dbReference>
<evidence type="ECO:0000256" key="4">
    <source>
        <dbReference type="ARBA" id="ARBA00022847"/>
    </source>
</evidence>
<feature type="transmembrane region" description="Helical" evidence="7">
    <location>
        <begin position="20"/>
        <end position="38"/>
    </location>
</feature>
<dbReference type="OrthoDB" id="2985014at2759"/>
<evidence type="ECO:0000256" key="5">
    <source>
        <dbReference type="ARBA" id="ARBA00022989"/>
    </source>
</evidence>
<dbReference type="InterPro" id="IPR020846">
    <property type="entry name" value="MFS_dom"/>
</dbReference>
<evidence type="ECO:0000313" key="9">
    <source>
        <dbReference type="EMBL" id="TDG39721.1"/>
    </source>
</evidence>
<feature type="transmembrane region" description="Helical" evidence="7">
    <location>
        <begin position="373"/>
        <end position="392"/>
    </location>
</feature>
<evidence type="ECO:0000313" key="10">
    <source>
        <dbReference type="Proteomes" id="UP000295192"/>
    </source>
</evidence>
<dbReference type="FunFam" id="1.20.1250.20:FF:000003">
    <property type="entry name" value="Solute carrier family 17 member 3"/>
    <property type="match status" value="1"/>
</dbReference>
<feature type="transmembrane region" description="Helical" evidence="7">
    <location>
        <begin position="93"/>
        <end position="113"/>
    </location>
</feature>
<keyword evidence="10" id="KW-1185">Reference proteome</keyword>
<evidence type="ECO:0000256" key="6">
    <source>
        <dbReference type="ARBA" id="ARBA00023136"/>
    </source>
</evidence>
<keyword evidence="3 7" id="KW-0812">Transmembrane</keyword>
<evidence type="ECO:0000256" key="1">
    <source>
        <dbReference type="ARBA" id="ARBA00004141"/>
    </source>
</evidence>
<dbReference type="CDD" id="cd17318">
    <property type="entry name" value="MFS_SLC17"/>
    <property type="match status" value="1"/>
</dbReference>
<keyword evidence="4" id="KW-0769">Symport</keyword>
<sequence>MEKEDKRPEWGRKCGEGCLVPQRIAVALLGFFALLFAYTNRISISHVIVELVVPKLRTNVTKGTVCPGDKSLSTHKLSDYADRYRWSEELQGFILGSFYIGYIITHLPGGILADRFGAKWVLAIGMLISALTTCLTPVAIMYGHEWGLVAIRIIMGLAQGPLFPAMTTLLSHWVPKKERGTLGTICYSGVTAGTVSSNLGSGLMLHSMNWPICLYVFGSLTILWVILFVIICYSSPSLHPWIRTKEKIYLEEQIPMKAERPPIPWKKLLFNKPLAATIVAQIGHDWGYYVMITCLPKFMADVLGVTIRSNGIMTSLPFVAMFISSISCGFLTDWLIRTGRMSINLERKLFNFIGAIGPGGLTVAASYAGCDVYVVVALFVLAMFTMGAYYVGQKLSPMDMSPTFSGTITAICNGLGSLAGLAAPPIVGLMTPNTTVAQWHGVFWLGFVILVLSAIVFWIWGTAEIQSYDPNAPAKTA</sequence>
<dbReference type="AlphaFoldDB" id="A0A484AVT2"/>
<dbReference type="InterPro" id="IPR011701">
    <property type="entry name" value="MFS"/>
</dbReference>
<proteinExistence type="predicted"/>
<gene>
    <name evidence="9" type="ORF">AWZ03_013856</name>
</gene>
<dbReference type="Gene3D" id="1.20.1250.20">
    <property type="entry name" value="MFS general substrate transporter like domains"/>
    <property type="match status" value="2"/>
</dbReference>
<comment type="caution">
    <text evidence="9">The sequence shown here is derived from an EMBL/GenBank/DDBJ whole genome shotgun (WGS) entry which is preliminary data.</text>
</comment>
<reference evidence="9 10" key="1">
    <citation type="journal article" date="2019" name="J. Hered.">
        <title>An Improved Genome Assembly for Drosophila navojoa, the Basal Species in the mojavensis Cluster.</title>
        <authorList>
            <person name="Vanderlinde T."/>
            <person name="Dupim E.G."/>
            <person name="Nazario-Yepiz N.O."/>
            <person name="Carvalho A.B."/>
        </authorList>
    </citation>
    <scope>NUCLEOTIDE SEQUENCE [LARGE SCALE GENOMIC DNA]</scope>
    <source>
        <strain evidence="9">Navoj_Jal97</strain>
        <tissue evidence="9">Whole organism</tissue>
    </source>
</reference>